<evidence type="ECO:0000313" key="5">
    <source>
        <dbReference type="Proteomes" id="UP001549110"/>
    </source>
</evidence>
<gene>
    <name evidence="4" type="ORF">ABID41_000967</name>
</gene>
<sequence length="314" mass="34313">MACRRLRAALALTAMMLLSGCGDHEDGAAPQTMTKIRMVMKGSEDDPAVSKRWNVYKALFEKLFGLPMKLYESADYNGVIQAMAADQIDVSPMPAASYANLDAQVGDLAAPILGPRDADGGNGYYSTLLVLSKSPYKAIEDLKGKTIGYVDLNSTSGFLYPREMMRKQGINPDTFFGKSTFSGGHTQAVMALENGQFDAAVTMVSGGTPEHGFTTGSFFTLAQRGLAKVDDFRLIWTVGPIPNTAIIVRTDRPQWFIDTVRGALAALPYDDPQTWADTGQVDGSTYYAVDRSYFSQIIKLREQDIARRRSGEQP</sequence>
<proteinExistence type="inferred from homology"/>
<dbReference type="Proteomes" id="UP001549110">
    <property type="component" value="Unassembled WGS sequence"/>
</dbReference>
<comment type="caution">
    <text evidence="4">The sequence shown here is derived from an EMBL/GenBank/DDBJ whole genome shotgun (WGS) entry which is preliminary data.</text>
</comment>
<reference evidence="4 5" key="1">
    <citation type="submission" date="2024-06" db="EMBL/GenBank/DDBJ databases">
        <title>Genomic Encyclopedia of Type Strains, Phase IV (KMG-IV): sequencing the most valuable type-strain genomes for metagenomic binning, comparative biology and taxonomic classification.</title>
        <authorList>
            <person name="Goeker M."/>
        </authorList>
    </citation>
    <scope>NUCLEOTIDE SEQUENCE [LARGE SCALE GENOMIC DNA]</scope>
    <source>
        <strain evidence="4 5">DSM 17809</strain>
    </source>
</reference>
<keyword evidence="5" id="KW-1185">Reference proteome</keyword>
<dbReference type="NCBIfam" id="TIGR01098">
    <property type="entry name" value="3A0109s03R"/>
    <property type="match status" value="1"/>
</dbReference>
<dbReference type="RefSeq" id="WP_331932209.1">
    <property type="nucleotide sequence ID" value="NZ_JBEPLU010000001.1"/>
</dbReference>
<dbReference type="SUPFAM" id="SSF53850">
    <property type="entry name" value="Periplasmic binding protein-like II"/>
    <property type="match status" value="1"/>
</dbReference>
<evidence type="ECO:0000313" key="4">
    <source>
        <dbReference type="EMBL" id="MET3525872.1"/>
    </source>
</evidence>
<evidence type="ECO:0000256" key="1">
    <source>
        <dbReference type="ARBA" id="ARBA00007162"/>
    </source>
</evidence>
<dbReference type="Pfam" id="PF12974">
    <property type="entry name" value="Phosphonate-bd"/>
    <property type="match status" value="1"/>
</dbReference>
<evidence type="ECO:0000256" key="2">
    <source>
        <dbReference type="ARBA" id="ARBA00022729"/>
    </source>
</evidence>
<dbReference type="PROSITE" id="PS51257">
    <property type="entry name" value="PROKAR_LIPOPROTEIN"/>
    <property type="match status" value="1"/>
</dbReference>
<evidence type="ECO:0000256" key="3">
    <source>
        <dbReference type="SAM" id="SignalP"/>
    </source>
</evidence>
<feature type="signal peptide" evidence="3">
    <location>
        <begin position="1"/>
        <end position="24"/>
    </location>
</feature>
<dbReference type="CDD" id="cd01071">
    <property type="entry name" value="PBP2_PhnD_like"/>
    <property type="match status" value="1"/>
</dbReference>
<dbReference type="PANTHER" id="PTHR35841">
    <property type="entry name" value="PHOSPHONATES-BINDING PERIPLASMIC PROTEIN"/>
    <property type="match status" value="1"/>
</dbReference>
<organism evidence="4 5">
    <name type="scientific">Phenylobacterium koreense</name>
    <dbReference type="NCBI Taxonomy" id="266125"/>
    <lineage>
        <taxon>Bacteria</taxon>
        <taxon>Pseudomonadati</taxon>
        <taxon>Pseudomonadota</taxon>
        <taxon>Alphaproteobacteria</taxon>
        <taxon>Caulobacterales</taxon>
        <taxon>Caulobacteraceae</taxon>
        <taxon>Phenylobacterium</taxon>
    </lineage>
</organism>
<dbReference type="Gene3D" id="3.40.190.10">
    <property type="entry name" value="Periplasmic binding protein-like II"/>
    <property type="match status" value="2"/>
</dbReference>
<name>A0ABV2EGH2_9CAUL</name>
<dbReference type="PANTHER" id="PTHR35841:SF1">
    <property type="entry name" value="PHOSPHONATES-BINDING PERIPLASMIC PROTEIN"/>
    <property type="match status" value="1"/>
</dbReference>
<dbReference type="EMBL" id="JBEPLU010000001">
    <property type="protein sequence ID" value="MET3525872.1"/>
    <property type="molecule type" value="Genomic_DNA"/>
</dbReference>
<protein>
    <submittedName>
        <fullName evidence="4">Phosphonate transport system substrate-binding protein</fullName>
    </submittedName>
</protein>
<keyword evidence="2 3" id="KW-0732">Signal</keyword>
<dbReference type="InterPro" id="IPR005770">
    <property type="entry name" value="PhnD"/>
</dbReference>
<accession>A0ABV2EGH2</accession>
<comment type="similarity">
    <text evidence="1">Belongs to the phosphate/phosphite/phosphonate binding protein family.</text>
</comment>
<feature type="chain" id="PRO_5047182971" evidence="3">
    <location>
        <begin position="25"/>
        <end position="314"/>
    </location>
</feature>